<dbReference type="InterPro" id="IPR010652">
    <property type="entry name" value="DUF1232"/>
</dbReference>
<gene>
    <name evidence="1" type="ORF">NSPZN2_40162</name>
</gene>
<keyword evidence="2" id="KW-1185">Reference proteome</keyword>
<dbReference type="Proteomes" id="UP000675880">
    <property type="component" value="Unassembled WGS sequence"/>
</dbReference>
<organism evidence="1 2">
    <name type="scientific">Nitrospira defluvii</name>
    <dbReference type="NCBI Taxonomy" id="330214"/>
    <lineage>
        <taxon>Bacteria</taxon>
        <taxon>Pseudomonadati</taxon>
        <taxon>Nitrospirota</taxon>
        <taxon>Nitrospiria</taxon>
        <taxon>Nitrospirales</taxon>
        <taxon>Nitrospiraceae</taxon>
        <taxon>Nitrospira</taxon>
    </lineage>
</organism>
<comment type="caution">
    <text evidence="1">The sequence shown here is derived from an EMBL/GenBank/DDBJ whole genome shotgun (WGS) entry which is preliminary data.</text>
</comment>
<evidence type="ECO:0000313" key="2">
    <source>
        <dbReference type="Proteomes" id="UP000675880"/>
    </source>
</evidence>
<dbReference type="EMBL" id="CAJNBJ010000017">
    <property type="protein sequence ID" value="CAE6768551.1"/>
    <property type="molecule type" value="Genomic_DNA"/>
</dbReference>
<sequence>MKRMTPAMLLKALTMFRGFTQTAAEYLRDKERLRYLLAAAVSIAQGRGGKLLKDLQLLVRLLKASVSGAYTGLSVHKLVTIVAAILYLISPLDVIPDFIPVVGYADDAAVIAWVLNSIAQELRDFKSWEQGT</sequence>
<proteinExistence type="predicted"/>
<reference evidence="1 2" key="1">
    <citation type="submission" date="2021-02" db="EMBL/GenBank/DDBJ databases">
        <authorList>
            <person name="Han P."/>
        </authorList>
    </citation>
    <scope>NUCLEOTIDE SEQUENCE [LARGE SCALE GENOMIC DNA]</scope>
    <source>
        <strain evidence="1">Candidatus Nitrospira sp. ZN2</strain>
    </source>
</reference>
<dbReference type="Pfam" id="PF06803">
    <property type="entry name" value="DUF1232"/>
    <property type="match status" value="1"/>
</dbReference>
<name>A0ABM8RRY9_9BACT</name>
<dbReference type="KEGG" id="nde:NIDE2616"/>
<evidence type="ECO:0000313" key="1">
    <source>
        <dbReference type="EMBL" id="CAE6768551.1"/>
    </source>
</evidence>
<protein>
    <submittedName>
        <fullName evidence="1">Uncharacterized protein</fullName>
    </submittedName>
</protein>
<dbReference type="GO" id="GO:0012505">
    <property type="term" value="C:endomembrane system"/>
    <property type="evidence" value="ECO:0007669"/>
    <property type="project" value="UniProtKB-SubCell"/>
</dbReference>
<accession>A0ABM8RRY9</accession>